<protein>
    <submittedName>
        <fullName evidence="3">IMP dehydrogenase</fullName>
        <ecNumber evidence="3">1.1.1.205</ecNumber>
    </submittedName>
</protein>
<dbReference type="InterPro" id="IPR005990">
    <property type="entry name" value="IMP_DH"/>
</dbReference>
<keyword evidence="3" id="KW-0560">Oxidoreductase</keyword>
<dbReference type="EMBL" id="DMVW01000125">
    <property type="protein sequence ID" value="HAR52878.1"/>
    <property type="molecule type" value="Genomic_DNA"/>
</dbReference>
<dbReference type="EC" id="1.1.1.205" evidence="3"/>
<dbReference type="Gene3D" id="3.20.20.70">
    <property type="entry name" value="Aldolase class I"/>
    <property type="match status" value="1"/>
</dbReference>
<dbReference type="AlphaFoldDB" id="A0A348WEB6"/>
<dbReference type="InterPro" id="IPR001093">
    <property type="entry name" value="IMP_DH_GMPRt"/>
</dbReference>
<dbReference type="GO" id="GO:0006183">
    <property type="term" value="P:GTP biosynthetic process"/>
    <property type="evidence" value="ECO:0007669"/>
    <property type="project" value="TreeGrafter"/>
</dbReference>
<sequence length="86" mass="9296">MEIREALTFDDVLLVPAASSVLPSTADTRTRVTKSIALNIPLLSSAMDTVTEGRMAICMAQAGGMGVIHKNLGVEEQAREVRRVKR</sequence>
<reference evidence="3 4" key="1">
    <citation type="journal article" date="2018" name="Nat. Biotechnol.">
        <title>A standardized bacterial taxonomy based on genome phylogeny substantially revises the tree of life.</title>
        <authorList>
            <person name="Parks D.H."/>
            <person name="Chuvochina M."/>
            <person name="Waite D.W."/>
            <person name="Rinke C."/>
            <person name="Skarshewski A."/>
            <person name="Chaumeil P.A."/>
            <person name="Hugenholtz P."/>
        </authorList>
    </citation>
    <scope>NUCLEOTIDE SEQUENCE [LARGE SCALE GENOMIC DNA]</scope>
    <source>
        <strain evidence="3">UBA9169</strain>
    </source>
</reference>
<comment type="caution">
    <text evidence="3">The sequence shown here is derived from an EMBL/GenBank/DDBJ whole genome shotgun (WGS) entry which is preliminary data.</text>
</comment>
<gene>
    <name evidence="3" type="ORF">DCS45_13530</name>
</gene>
<feature type="non-terminal residue" evidence="3">
    <location>
        <position position="86"/>
    </location>
</feature>
<name>A0A348WEB6_9RHOB</name>
<dbReference type="PANTHER" id="PTHR11911:SF111">
    <property type="entry name" value="INOSINE-5'-MONOPHOSPHATE DEHYDROGENASE"/>
    <property type="match status" value="1"/>
</dbReference>
<organism evidence="3 4">
    <name type="scientific">Roseovarius nubinhibens</name>
    <dbReference type="NCBI Taxonomy" id="314263"/>
    <lineage>
        <taxon>Bacteria</taxon>
        <taxon>Pseudomonadati</taxon>
        <taxon>Pseudomonadota</taxon>
        <taxon>Alphaproteobacteria</taxon>
        <taxon>Rhodobacterales</taxon>
        <taxon>Roseobacteraceae</taxon>
        <taxon>Roseovarius</taxon>
    </lineage>
</organism>
<dbReference type="SMART" id="SM01240">
    <property type="entry name" value="IMPDH"/>
    <property type="match status" value="1"/>
</dbReference>
<dbReference type="InterPro" id="IPR013785">
    <property type="entry name" value="Aldolase_TIM"/>
</dbReference>
<dbReference type="Proteomes" id="UP000264719">
    <property type="component" value="Unassembled WGS sequence"/>
</dbReference>
<dbReference type="SUPFAM" id="SSF51412">
    <property type="entry name" value="Inosine monophosphate dehydrogenase (IMPDH)"/>
    <property type="match status" value="1"/>
</dbReference>
<dbReference type="Pfam" id="PF00478">
    <property type="entry name" value="IMPDH"/>
    <property type="match status" value="1"/>
</dbReference>
<dbReference type="GO" id="GO:0003938">
    <property type="term" value="F:IMP dehydrogenase activity"/>
    <property type="evidence" value="ECO:0007669"/>
    <property type="project" value="UniProtKB-EC"/>
</dbReference>
<proteinExistence type="inferred from homology"/>
<evidence type="ECO:0000256" key="1">
    <source>
        <dbReference type="ARBA" id="ARBA00005502"/>
    </source>
</evidence>
<feature type="domain" description="IMP dehydrogenase/GMP reductase" evidence="2">
    <location>
        <begin position="6"/>
        <end position="86"/>
    </location>
</feature>
<dbReference type="PANTHER" id="PTHR11911">
    <property type="entry name" value="INOSINE-5-MONOPHOSPHATE DEHYDROGENASE RELATED"/>
    <property type="match status" value="1"/>
</dbReference>
<evidence type="ECO:0000313" key="4">
    <source>
        <dbReference type="Proteomes" id="UP000264719"/>
    </source>
</evidence>
<accession>A0A348WEB6</accession>
<evidence type="ECO:0000259" key="2">
    <source>
        <dbReference type="Pfam" id="PF00478"/>
    </source>
</evidence>
<evidence type="ECO:0000313" key="3">
    <source>
        <dbReference type="EMBL" id="HAR52878.1"/>
    </source>
</evidence>
<comment type="similarity">
    <text evidence="1">Belongs to the IMPDH/GMPR family.</text>
</comment>